<evidence type="ECO:0000313" key="3">
    <source>
        <dbReference type="EMBL" id="TRO82675.1"/>
    </source>
</evidence>
<feature type="compositionally biased region" description="Low complexity" evidence="1">
    <location>
        <begin position="271"/>
        <end position="288"/>
    </location>
</feature>
<proteinExistence type="predicted"/>
<reference evidence="3 4" key="1">
    <citation type="submission" date="2019-07" db="EMBL/GenBank/DDBJ databases">
        <title>Insights of Desulfuromonas acetexigens electromicrobiology.</title>
        <authorList>
            <person name="Katuri K."/>
            <person name="Sapireddy V."/>
            <person name="Shaw D.R."/>
            <person name="Saikaly P."/>
        </authorList>
    </citation>
    <scope>NUCLEOTIDE SEQUENCE [LARGE SCALE GENOMIC DNA]</scope>
    <source>
        <strain evidence="3 4">2873</strain>
    </source>
</reference>
<dbReference type="EMBL" id="VJVV01000003">
    <property type="protein sequence ID" value="TRO82675.1"/>
    <property type="molecule type" value="Genomic_DNA"/>
</dbReference>
<dbReference type="AlphaFoldDB" id="A0A550JHI4"/>
<feature type="region of interest" description="Disordered" evidence="1">
    <location>
        <begin position="580"/>
        <end position="679"/>
    </location>
</feature>
<feature type="domain" description="eCIS core" evidence="2">
    <location>
        <begin position="19"/>
        <end position="40"/>
    </location>
</feature>
<feature type="compositionally biased region" description="Basic and acidic residues" evidence="1">
    <location>
        <begin position="613"/>
        <end position="626"/>
    </location>
</feature>
<feature type="compositionally biased region" description="Low complexity" evidence="1">
    <location>
        <begin position="653"/>
        <end position="669"/>
    </location>
</feature>
<dbReference type="InterPro" id="IPR025295">
    <property type="entry name" value="eCIS_core_dom"/>
</dbReference>
<dbReference type="OrthoDB" id="5400814at2"/>
<dbReference type="Proteomes" id="UP000317155">
    <property type="component" value="Unassembled WGS sequence"/>
</dbReference>
<dbReference type="RefSeq" id="WP_092056889.1">
    <property type="nucleotide sequence ID" value="NZ_FOJJ01000023.1"/>
</dbReference>
<evidence type="ECO:0000313" key="4">
    <source>
        <dbReference type="Proteomes" id="UP000317155"/>
    </source>
</evidence>
<feature type="compositionally biased region" description="Basic and acidic residues" evidence="1">
    <location>
        <begin position="583"/>
        <end position="601"/>
    </location>
</feature>
<name>A0A550JHI4_9BACT</name>
<evidence type="ECO:0000256" key="1">
    <source>
        <dbReference type="SAM" id="MobiDB-lite"/>
    </source>
</evidence>
<accession>A0A550JHI4</accession>
<organism evidence="3 4">
    <name type="scientific">Trichloromonas acetexigens</name>
    <dbReference type="NCBI Taxonomy" id="38815"/>
    <lineage>
        <taxon>Bacteria</taxon>
        <taxon>Pseudomonadati</taxon>
        <taxon>Thermodesulfobacteriota</taxon>
        <taxon>Desulfuromonadia</taxon>
        <taxon>Desulfuromonadales</taxon>
        <taxon>Trichloromonadaceae</taxon>
        <taxon>Trichloromonas</taxon>
    </lineage>
</organism>
<gene>
    <name evidence="3" type="ORF">FL622_05685</name>
</gene>
<keyword evidence="4" id="KW-1185">Reference proteome</keyword>
<dbReference type="PANTHER" id="PTHR48125:SF12">
    <property type="entry name" value="AT HOOK TRANSCRIPTION FACTOR FAMILY-RELATED"/>
    <property type="match status" value="1"/>
</dbReference>
<dbReference type="PANTHER" id="PTHR48125">
    <property type="entry name" value="LP07818P1"/>
    <property type="match status" value="1"/>
</dbReference>
<evidence type="ECO:0000259" key="2">
    <source>
        <dbReference type="Pfam" id="PF13699"/>
    </source>
</evidence>
<protein>
    <submittedName>
        <fullName evidence="3">DUF4157 domain-containing protein</fullName>
    </submittedName>
</protein>
<comment type="caution">
    <text evidence="3">The sequence shown here is derived from an EMBL/GenBank/DDBJ whole genome shotgun (WGS) entry which is preliminary data.</text>
</comment>
<feature type="compositionally biased region" description="Low complexity" evidence="1">
    <location>
        <begin position="319"/>
        <end position="334"/>
    </location>
</feature>
<feature type="region of interest" description="Disordered" evidence="1">
    <location>
        <begin position="316"/>
        <end position="335"/>
    </location>
</feature>
<dbReference type="Pfam" id="PF13699">
    <property type="entry name" value="eCIS_core"/>
    <property type="match status" value="1"/>
</dbReference>
<sequence length="1019" mass="108760">MFPMCLVSVRVWPLPCCYGSSGGRELLAHELAHVVQQQAGPRCRLLVGGAEDENEREADQIARQVVADETRMAEDGDASSPDTAGASGTIRRRSVRGVLQRDADSEARAQQARARHAELDRFEATLVSALNVGVASHSPDILISYAGSMGFRYRQAIADERPETRIAVATVLARIHTALAGYAETAERDVDGALLMESFGGELHPWTSARPQSLEEIPPFTLENLAAWRADAALGEARAATERAASRRGTARREQPAPPPLMDPGEARTFAPLAPREAAGATAAAQPRTPEEEVGQAAPGGGRIVRDGLATLAATPLRSVAGPSPSAGTSSGRSEGASLLDASLHIWFVSNRLYVVDRSGHLAPGEESWFDLSAMTGMFSRGGVFFLLPVETRVGGRSIHFEVRPVSGGAGGALGGIYPARTLTGLIPLLELRQAARSRNAGIGLIVAPNIGGRLTWGDLSFERISQALDRTPRHMEWAILSEWARIRRDPLGEAANQLVGLGISYAARALPPVGAAAFAYQALRFSAWLGDVANVAGYARTDDEIDIAAQAIARKLASFVVSEAISRGICGVGRVGAGVARGRGERSGGAREGRRARIEDEASSPGPRPPARRSEPEPLPSREEPSVTARPAEPPPTSTRPPRRAPDEASPDESAASAERPAATTARPAVPPPTSRPLVHALDDVLTADRGRFDVNNPAVQARLSAPQLEALLRLQAAYERYRSRRVGEGRDALSPEQWARAVTSGQPRRDAELLFGRDYARTGRGGAAARPAVRLSEIPRPANYDDRRLATDLAVLRGESGLWDCLGRLRQRGVAGNEVNASLFNILKGNIAEILARPILHRRLAEVRVQHPGARVEYRTRVARVRGDGGHRRPVLFSDGLIVSERNGRLIIHEAFEVKSGSRGGAEATSQFFEWREGRLADGDQLVLADGRRFTYEPGRTGAGYVEGMQQSTPHVIAPRGSEHLGTTSGEQVAAAGVRHALGQTASEIDFLARRILEGLSSSSSSAAAAAPASATE</sequence>
<feature type="region of interest" description="Disordered" evidence="1">
    <location>
        <begin position="69"/>
        <end position="112"/>
    </location>
</feature>
<feature type="compositionally biased region" description="Basic and acidic residues" evidence="1">
    <location>
        <begin position="239"/>
        <end position="255"/>
    </location>
</feature>
<feature type="region of interest" description="Disordered" evidence="1">
    <location>
        <begin position="239"/>
        <end position="302"/>
    </location>
</feature>